<protein>
    <submittedName>
        <fullName evidence="1">Energy-coupling factor transporter transmembrane protein EcfT</fullName>
    </submittedName>
</protein>
<dbReference type="AlphaFoldDB" id="A0A943LSX5"/>
<name>A0A943LSX5_STRVE</name>
<dbReference type="Proteomes" id="UP000703822">
    <property type="component" value="Unassembled WGS sequence"/>
</dbReference>
<evidence type="ECO:0000313" key="1">
    <source>
        <dbReference type="EMBL" id="MBS6098587.1"/>
    </source>
</evidence>
<evidence type="ECO:0000313" key="2">
    <source>
        <dbReference type="Proteomes" id="UP000703822"/>
    </source>
</evidence>
<proteinExistence type="predicted"/>
<keyword evidence="1" id="KW-0472">Membrane</keyword>
<sequence>MTDQTLISGAPRVKLKWYQVIDPITKLLFILDMTLLSFASMNLLLQ</sequence>
<organism evidence="1 2">
    <name type="scientific">Streptococcus vestibularis</name>
    <dbReference type="NCBI Taxonomy" id="1343"/>
    <lineage>
        <taxon>Bacteria</taxon>
        <taxon>Bacillati</taxon>
        <taxon>Bacillota</taxon>
        <taxon>Bacilli</taxon>
        <taxon>Lactobacillales</taxon>
        <taxon>Streptococcaceae</taxon>
        <taxon>Streptococcus</taxon>
    </lineage>
</organism>
<keyword evidence="1" id="KW-0812">Transmembrane</keyword>
<accession>A0A943LSX5</accession>
<gene>
    <name evidence="1" type="ORF">KH901_09175</name>
</gene>
<reference evidence="1" key="1">
    <citation type="submission" date="2021-05" db="EMBL/GenBank/DDBJ databases">
        <title>Infant gut strain persistence is associated with maternal origin, phylogeny, and functional potential including surface adhesion and iron acquisition.</title>
        <authorList>
            <person name="Lou Y.C."/>
        </authorList>
    </citation>
    <scope>NUCLEOTIDE SEQUENCE</scope>
    <source>
        <strain evidence="1">L3_122_031G1_dasL3_122_031G1_maxbin2.maxbin.025s ta_sub</strain>
    </source>
</reference>
<feature type="non-terminal residue" evidence="1">
    <location>
        <position position="46"/>
    </location>
</feature>
<dbReference type="EMBL" id="JAHAGS010000313">
    <property type="protein sequence ID" value="MBS6098587.1"/>
    <property type="molecule type" value="Genomic_DNA"/>
</dbReference>
<comment type="caution">
    <text evidence="1">The sequence shown here is derived from an EMBL/GenBank/DDBJ whole genome shotgun (WGS) entry which is preliminary data.</text>
</comment>